<comment type="caution">
    <text evidence="2">The sequence shown here is derived from an EMBL/GenBank/DDBJ whole genome shotgun (WGS) entry which is preliminary data.</text>
</comment>
<accession>A0AAD7WA93</accession>
<dbReference type="PANTHER" id="PTHR47085:SF1">
    <property type="entry name" value="ZINC FINGER MYND DOMAIN-CONTAINING PROTEIN 15"/>
    <property type="match status" value="1"/>
</dbReference>
<dbReference type="GO" id="GO:0042826">
    <property type="term" value="F:histone deacetylase binding"/>
    <property type="evidence" value="ECO:0007669"/>
    <property type="project" value="InterPro"/>
</dbReference>
<dbReference type="AlphaFoldDB" id="A0AAD7WA93"/>
<dbReference type="InterPro" id="IPR042989">
    <property type="entry name" value="ZMY15"/>
</dbReference>
<evidence type="ECO:0000256" key="1">
    <source>
        <dbReference type="SAM" id="MobiDB-lite"/>
    </source>
</evidence>
<keyword evidence="3" id="KW-1185">Reference proteome</keyword>
<organism evidence="2 3">
    <name type="scientific">Aldrovandia affinis</name>
    <dbReference type="NCBI Taxonomy" id="143900"/>
    <lineage>
        <taxon>Eukaryota</taxon>
        <taxon>Metazoa</taxon>
        <taxon>Chordata</taxon>
        <taxon>Craniata</taxon>
        <taxon>Vertebrata</taxon>
        <taxon>Euteleostomi</taxon>
        <taxon>Actinopterygii</taxon>
        <taxon>Neopterygii</taxon>
        <taxon>Teleostei</taxon>
        <taxon>Notacanthiformes</taxon>
        <taxon>Halosauridae</taxon>
        <taxon>Aldrovandia</taxon>
    </lineage>
</organism>
<dbReference type="Proteomes" id="UP001221898">
    <property type="component" value="Unassembled WGS sequence"/>
</dbReference>
<reference evidence="2" key="1">
    <citation type="journal article" date="2023" name="Science">
        <title>Genome structures resolve the early diversification of teleost fishes.</title>
        <authorList>
            <person name="Parey E."/>
            <person name="Louis A."/>
            <person name="Montfort J."/>
            <person name="Bouchez O."/>
            <person name="Roques C."/>
            <person name="Iampietro C."/>
            <person name="Lluch J."/>
            <person name="Castinel A."/>
            <person name="Donnadieu C."/>
            <person name="Desvignes T."/>
            <person name="Floi Bucao C."/>
            <person name="Jouanno E."/>
            <person name="Wen M."/>
            <person name="Mejri S."/>
            <person name="Dirks R."/>
            <person name="Jansen H."/>
            <person name="Henkel C."/>
            <person name="Chen W.J."/>
            <person name="Zahm M."/>
            <person name="Cabau C."/>
            <person name="Klopp C."/>
            <person name="Thompson A.W."/>
            <person name="Robinson-Rechavi M."/>
            <person name="Braasch I."/>
            <person name="Lecointre G."/>
            <person name="Bobe J."/>
            <person name="Postlethwait J.H."/>
            <person name="Berthelot C."/>
            <person name="Roest Crollius H."/>
            <person name="Guiguen Y."/>
        </authorList>
    </citation>
    <scope>NUCLEOTIDE SEQUENCE</scope>
    <source>
        <strain evidence="2">NC1722</strain>
    </source>
</reference>
<sequence>MGAATGGALSPPHINPFHCPLRITRGDNTLPWYANAFVFHLIYKTVAPCPQRVPVTRPRQCDPAHQLLPANQRAGVHQNPPPEASKMTRKERKQAARNVPRKRK</sequence>
<dbReference type="PANTHER" id="PTHR47085">
    <property type="entry name" value="ZINC FINGER MYND DOMAIN-CONTAINING PROTEIN 15"/>
    <property type="match status" value="1"/>
</dbReference>
<evidence type="ECO:0000313" key="3">
    <source>
        <dbReference type="Proteomes" id="UP001221898"/>
    </source>
</evidence>
<protein>
    <submittedName>
        <fullName evidence="2">Uncharacterized protein</fullName>
    </submittedName>
</protein>
<feature type="region of interest" description="Disordered" evidence="1">
    <location>
        <begin position="65"/>
        <end position="104"/>
    </location>
</feature>
<dbReference type="GO" id="GO:0045892">
    <property type="term" value="P:negative regulation of DNA-templated transcription"/>
    <property type="evidence" value="ECO:0007669"/>
    <property type="project" value="InterPro"/>
</dbReference>
<name>A0AAD7WA93_9TELE</name>
<gene>
    <name evidence="2" type="ORF">AAFF_G00121280</name>
</gene>
<proteinExistence type="predicted"/>
<dbReference type="EMBL" id="JAINUG010000184">
    <property type="protein sequence ID" value="KAJ8389263.1"/>
    <property type="molecule type" value="Genomic_DNA"/>
</dbReference>
<evidence type="ECO:0000313" key="2">
    <source>
        <dbReference type="EMBL" id="KAJ8389263.1"/>
    </source>
</evidence>